<accession>A0A5N5KRP3</accession>
<keyword evidence="2" id="KW-1185">Reference proteome</keyword>
<evidence type="ECO:0000313" key="2">
    <source>
        <dbReference type="Proteomes" id="UP000327468"/>
    </source>
</evidence>
<dbReference type="EMBL" id="VFJC01000023">
    <property type="protein sequence ID" value="KAB5533080.1"/>
    <property type="molecule type" value="Genomic_DNA"/>
</dbReference>
<dbReference type="AlphaFoldDB" id="A0A5N5KRP3"/>
<proteinExistence type="predicted"/>
<dbReference type="Proteomes" id="UP000327468">
    <property type="component" value="Chromosome 22"/>
</dbReference>
<name>A0A5N5KRP3_PANHP</name>
<gene>
    <name evidence="1" type="ORF">PHYPO_G00127560</name>
</gene>
<reference evidence="1 2" key="1">
    <citation type="submission" date="2019-06" db="EMBL/GenBank/DDBJ databases">
        <title>A chromosome-scale genome assembly of the striped catfish, Pangasianodon hypophthalmus.</title>
        <authorList>
            <person name="Wen M."/>
            <person name="Zahm M."/>
            <person name="Roques C."/>
            <person name="Cabau C."/>
            <person name="Klopp C."/>
            <person name="Donnadieu C."/>
            <person name="Jouanno E."/>
            <person name="Avarre J.-C."/>
            <person name="Campet M."/>
            <person name="Ha T.T.T."/>
            <person name="Dugue R."/>
            <person name="Lampietro C."/>
            <person name="Louis A."/>
            <person name="Herpin A."/>
            <person name="Echchiki A."/>
            <person name="Berthelot C."/>
            <person name="Parey E."/>
            <person name="Roest-Crollius H."/>
            <person name="Braasch I."/>
            <person name="Postlethwait J."/>
            <person name="Bobe J."/>
            <person name="Montfort J."/>
            <person name="Bouchez O."/>
            <person name="Begum T."/>
            <person name="Schartl M."/>
            <person name="Guiguen Y."/>
        </authorList>
    </citation>
    <scope>NUCLEOTIDE SEQUENCE [LARGE SCALE GENOMIC DNA]</scope>
    <source>
        <strain evidence="1 2">Indonesia</strain>
        <tissue evidence="1">Blood</tissue>
    </source>
</reference>
<organism evidence="1 2">
    <name type="scientific">Pangasianodon hypophthalmus</name>
    <name type="common">Striped catfish</name>
    <name type="synonym">Helicophagus hypophthalmus</name>
    <dbReference type="NCBI Taxonomy" id="310915"/>
    <lineage>
        <taxon>Eukaryota</taxon>
        <taxon>Metazoa</taxon>
        <taxon>Chordata</taxon>
        <taxon>Craniata</taxon>
        <taxon>Vertebrata</taxon>
        <taxon>Euteleostomi</taxon>
        <taxon>Actinopterygii</taxon>
        <taxon>Neopterygii</taxon>
        <taxon>Teleostei</taxon>
        <taxon>Ostariophysi</taxon>
        <taxon>Siluriformes</taxon>
        <taxon>Pangasiidae</taxon>
        <taxon>Pangasianodon</taxon>
    </lineage>
</organism>
<protein>
    <submittedName>
        <fullName evidence="1">Uncharacterized protein</fullName>
    </submittedName>
</protein>
<evidence type="ECO:0000313" key="1">
    <source>
        <dbReference type="EMBL" id="KAB5533080.1"/>
    </source>
</evidence>
<sequence length="151" mass="16989">MMEDVKALMRFQNRRPAFTVGSVGPYNIQVQSLNTLMEDSKVSDEVMDSVCNVLSKVGKKDVPPNVLQQPTKAKTKRGRQKTLPWHWPNMPKEKLLTGIPKEDIPAILRSIERMKMNLQNLGPESELDLATHRFGPTAADVVLSFLGNCMK</sequence>
<comment type="caution">
    <text evidence="1">The sequence shown here is derived from an EMBL/GenBank/DDBJ whole genome shotgun (WGS) entry which is preliminary data.</text>
</comment>